<feature type="region of interest" description="Disordered" evidence="1">
    <location>
        <begin position="181"/>
        <end position="213"/>
    </location>
</feature>
<feature type="transmembrane region" description="Helical" evidence="2">
    <location>
        <begin position="110"/>
        <end position="133"/>
    </location>
</feature>
<dbReference type="InParanoid" id="A0A151ZCV2"/>
<keyword evidence="2" id="KW-0812">Transmembrane</keyword>
<comment type="caution">
    <text evidence="3">The sequence shown here is derived from an EMBL/GenBank/DDBJ whole genome shotgun (WGS) entry which is preliminary data.</text>
</comment>
<dbReference type="AlphaFoldDB" id="A0A151ZCV2"/>
<evidence type="ECO:0000256" key="2">
    <source>
        <dbReference type="SAM" id="Phobius"/>
    </source>
</evidence>
<sequence>MIAWCFVGGFWMQLLYSFFITEEIRTIPVKRLLLTAYGLAFAFLCYQVPITILCLQRDLSLVESIGYIVFLILFFIQIFTNGKRLLNNLKKHKRKANFTQYDAMILKTKILLGTCIGMVVIILAHDIVFNFALDNEYNHFPISLMITGFVEIAQMIIVMLVLSNGNYKKYVFFRRVRNLNSKDSSQSSGASSGGSKRNFDMSSSTKSGMRSYDMESRDIEPPIEQKVVLENSIHVSDNTPENNSNNNSTQGFFSKPQHLIMNQTCRVIQRGLKLTNKTSNVFSKTSNFSSLKSNQLVVASNTFLKVGEQSTTTPLSNFNNKMNNMLSAQKPAGNNTTGNIMNGGSLFELIKMTEENEDDDDRMQGLPALK</sequence>
<gene>
    <name evidence="3" type="ORF">DLAC_07562</name>
</gene>
<feature type="transmembrane region" description="Helical" evidence="2">
    <location>
        <begin position="139"/>
        <end position="162"/>
    </location>
</feature>
<evidence type="ECO:0000313" key="4">
    <source>
        <dbReference type="Proteomes" id="UP000076078"/>
    </source>
</evidence>
<evidence type="ECO:0008006" key="5">
    <source>
        <dbReference type="Google" id="ProtNLM"/>
    </source>
</evidence>
<keyword evidence="4" id="KW-1185">Reference proteome</keyword>
<dbReference type="OrthoDB" id="20557at2759"/>
<protein>
    <recommendedName>
        <fullName evidence="5">Transmembrane protein</fullName>
    </recommendedName>
</protein>
<reference evidence="3 4" key="1">
    <citation type="submission" date="2015-12" db="EMBL/GenBank/DDBJ databases">
        <title>Dictyostelia acquired genes for synthesis and detection of signals that induce cell-type specialization by lateral gene transfer from prokaryotes.</title>
        <authorList>
            <person name="Gloeckner G."/>
            <person name="Schaap P."/>
        </authorList>
    </citation>
    <scope>NUCLEOTIDE SEQUENCE [LARGE SCALE GENOMIC DNA]</scope>
    <source>
        <strain evidence="3 4">TK</strain>
    </source>
</reference>
<feature type="transmembrane region" description="Helical" evidence="2">
    <location>
        <begin position="65"/>
        <end position="86"/>
    </location>
</feature>
<keyword evidence="2" id="KW-1133">Transmembrane helix</keyword>
<dbReference type="PANTHER" id="PTHR31494">
    <property type="entry name" value="THH1_TOM1_TOM3 DOMAIN-CONTAINING PROTEIN-RELATED-RELATED"/>
    <property type="match status" value="1"/>
</dbReference>
<name>A0A151ZCV2_TIELA</name>
<evidence type="ECO:0000256" key="1">
    <source>
        <dbReference type="SAM" id="MobiDB-lite"/>
    </source>
</evidence>
<keyword evidence="2" id="KW-0472">Membrane</keyword>
<dbReference type="PANTHER" id="PTHR31494:SF4">
    <property type="entry name" value="THH1_TOM1_TOM3 DOMAIN-CONTAINING PROTEIN-RELATED"/>
    <property type="match status" value="1"/>
</dbReference>
<organism evidence="3 4">
    <name type="scientific">Tieghemostelium lacteum</name>
    <name type="common">Slime mold</name>
    <name type="synonym">Dictyostelium lacteum</name>
    <dbReference type="NCBI Taxonomy" id="361077"/>
    <lineage>
        <taxon>Eukaryota</taxon>
        <taxon>Amoebozoa</taxon>
        <taxon>Evosea</taxon>
        <taxon>Eumycetozoa</taxon>
        <taxon>Dictyostelia</taxon>
        <taxon>Dictyosteliales</taxon>
        <taxon>Raperosteliaceae</taxon>
        <taxon>Tieghemostelium</taxon>
    </lineage>
</organism>
<dbReference type="Proteomes" id="UP000076078">
    <property type="component" value="Unassembled WGS sequence"/>
</dbReference>
<dbReference type="FunCoup" id="A0A151ZCV2">
    <property type="interactions" value="2"/>
</dbReference>
<feature type="compositionally biased region" description="Low complexity" evidence="1">
    <location>
        <begin position="181"/>
        <end position="195"/>
    </location>
</feature>
<dbReference type="OMA" id="TICVFCE"/>
<evidence type="ECO:0000313" key="3">
    <source>
        <dbReference type="EMBL" id="KYQ91770.1"/>
    </source>
</evidence>
<feature type="transmembrane region" description="Helical" evidence="2">
    <location>
        <begin position="32"/>
        <end position="53"/>
    </location>
</feature>
<dbReference type="EMBL" id="LODT01000034">
    <property type="protein sequence ID" value="KYQ91770.1"/>
    <property type="molecule type" value="Genomic_DNA"/>
</dbReference>
<accession>A0A151ZCV2</accession>
<proteinExistence type="predicted"/>